<name>A0A165S309_9AGAM</name>
<dbReference type="OrthoDB" id="288590at2759"/>
<dbReference type="AlphaFoldDB" id="A0A165S309"/>
<evidence type="ECO:0000259" key="2">
    <source>
        <dbReference type="PROSITE" id="PS50097"/>
    </source>
</evidence>
<dbReference type="InterPro" id="IPR000210">
    <property type="entry name" value="BTB/POZ_dom"/>
</dbReference>
<reference evidence="3 4" key="1">
    <citation type="journal article" date="2016" name="Mol. Biol. Evol.">
        <title>Comparative Genomics of Early-Diverging Mushroom-Forming Fungi Provides Insights into the Origins of Lignocellulose Decay Capabilities.</title>
        <authorList>
            <person name="Nagy L.G."/>
            <person name="Riley R."/>
            <person name="Tritt A."/>
            <person name="Adam C."/>
            <person name="Daum C."/>
            <person name="Floudas D."/>
            <person name="Sun H."/>
            <person name="Yadav J.S."/>
            <person name="Pangilinan J."/>
            <person name="Larsson K.H."/>
            <person name="Matsuura K."/>
            <person name="Barry K."/>
            <person name="Labutti K."/>
            <person name="Kuo R."/>
            <person name="Ohm R.A."/>
            <person name="Bhattacharya S.S."/>
            <person name="Shirouzu T."/>
            <person name="Yoshinaga Y."/>
            <person name="Martin F.M."/>
            <person name="Grigoriev I.V."/>
            <person name="Hibbett D.S."/>
        </authorList>
    </citation>
    <scope>NUCLEOTIDE SEQUENCE [LARGE SCALE GENOMIC DNA]</scope>
    <source>
        <strain evidence="3 4">HHB14362 ss-1</strain>
    </source>
</reference>
<organism evidence="3 4">
    <name type="scientific">Neolentinus lepideus HHB14362 ss-1</name>
    <dbReference type="NCBI Taxonomy" id="1314782"/>
    <lineage>
        <taxon>Eukaryota</taxon>
        <taxon>Fungi</taxon>
        <taxon>Dikarya</taxon>
        <taxon>Basidiomycota</taxon>
        <taxon>Agaricomycotina</taxon>
        <taxon>Agaricomycetes</taxon>
        <taxon>Gloeophyllales</taxon>
        <taxon>Gloeophyllaceae</taxon>
        <taxon>Neolentinus</taxon>
    </lineage>
</organism>
<dbReference type="PANTHER" id="PTHR24413">
    <property type="entry name" value="SPECKLE-TYPE POZ PROTEIN"/>
    <property type="match status" value="1"/>
</dbReference>
<feature type="compositionally biased region" description="Low complexity" evidence="1">
    <location>
        <begin position="298"/>
        <end position="321"/>
    </location>
</feature>
<feature type="domain" description="BTB" evidence="2">
    <location>
        <begin position="329"/>
        <end position="399"/>
    </location>
</feature>
<gene>
    <name evidence="3" type="ORF">NEOLEDRAFT_430590</name>
</gene>
<dbReference type="EMBL" id="KV425577">
    <property type="protein sequence ID" value="KZT24606.1"/>
    <property type="molecule type" value="Genomic_DNA"/>
</dbReference>
<keyword evidence="4" id="KW-1185">Reference proteome</keyword>
<dbReference type="Proteomes" id="UP000076761">
    <property type="component" value="Unassembled WGS sequence"/>
</dbReference>
<protein>
    <recommendedName>
        <fullName evidence="2">BTB domain-containing protein</fullName>
    </recommendedName>
</protein>
<feature type="compositionally biased region" description="Low complexity" evidence="1">
    <location>
        <begin position="7"/>
        <end position="24"/>
    </location>
</feature>
<evidence type="ECO:0000313" key="3">
    <source>
        <dbReference type="EMBL" id="KZT24606.1"/>
    </source>
</evidence>
<feature type="compositionally biased region" description="Low complexity" evidence="1">
    <location>
        <begin position="480"/>
        <end position="493"/>
    </location>
</feature>
<feature type="region of interest" description="Disordered" evidence="1">
    <location>
        <begin position="442"/>
        <end position="542"/>
    </location>
</feature>
<dbReference type="InParanoid" id="A0A165S309"/>
<evidence type="ECO:0000256" key="1">
    <source>
        <dbReference type="SAM" id="MobiDB-lite"/>
    </source>
</evidence>
<feature type="compositionally biased region" description="Low complexity" evidence="1">
    <location>
        <begin position="509"/>
        <end position="519"/>
    </location>
</feature>
<feature type="compositionally biased region" description="Polar residues" evidence="1">
    <location>
        <begin position="29"/>
        <end position="61"/>
    </location>
</feature>
<feature type="region of interest" description="Disordered" evidence="1">
    <location>
        <begin position="295"/>
        <end position="322"/>
    </location>
</feature>
<dbReference type="Gene3D" id="3.30.710.10">
    <property type="entry name" value="Potassium Channel Kv1.1, Chain A"/>
    <property type="match status" value="1"/>
</dbReference>
<dbReference type="SUPFAM" id="SSF54695">
    <property type="entry name" value="POZ domain"/>
    <property type="match status" value="1"/>
</dbReference>
<proteinExistence type="predicted"/>
<accession>A0A165S309</accession>
<dbReference type="PROSITE" id="PS50097">
    <property type="entry name" value="BTB"/>
    <property type="match status" value="1"/>
</dbReference>
<sequence>MSDHFRLSTSLSSSPGRPSPLSRPHFPWTTYTHRSSGSSVSLPTIGTSSPVVGPQNLSDPRSLSRLGTPLSAAVAGSARQSTVASMQDDGMRHWNFTAFEWIVRDVRKLRDFVEDGGANEERSENDGDQQEDYEIFKESPILGEGKFKLEIARSPAVDGRTQTLSLYLTSLLVDYAHDYEMSASMMTAIKCQDDRVGERGARAEWVWEHWDNDWMFRQEREVWECPLPSLSTLLESPRIQETDSFVICVQIHSPTGPFFPQQSSAYYVPRDLLDGLEASLDNANTGDVRFVCLERQEQQQQPQSPSSPNASTSQRSSSSCSHGPFYSHITARKRVIYAHSDILTRRSEYFATMLTSSFSENASAAGERKVFTVVVEEADFVNIYWLLKWVYANWLLFKESDDPRIAVDGVGAGWSAKWLSSRGGGSEWDWKTFNKNISLDEASKDDAKSATSAESARSNGDRRGGKGKQSMGTMTAPVAPSGSKSGSSSKTTPPLQQSMLRATPANVSRRTGAGATAARHSPAVSSTPDPHPHPTPAPPPASALSMYQVAHRYAMPGLASLALEHIMSTITPKSSFALLLATAIWDELHSFVEDYVVEKWGEVSVSEEFEQCCQEVAAGEWGPGGGKTMMALFRRLRSPSSLGFSRS</sequence>
<evidence type="ECO:0000313" key="4">
    <source>
        <dbReference type="Proteomes" id="UP000076761"/>
    </source>
</evidence>
<dbReference type="InterPro" id="IPR011333">
    <property type="entry name" value="SKP1/BTB/POZ_sf"/>
</dbReference>
<feature type="compositionally biased region" description="Polar residues" evidence="1">
    <location>
        <begin position="494"/>
        <end position="508"/>
    </location>
</feature>
<feature type="region of interest" description="Disordered" evidence="1">
    <location>
        <begin position="1"/>
        <end position="65"/>
    </location>
</feature>
<dbReference type="STRING" id="1314782.A0A165S309"/>